<dbReference type="InterPro" id="IPR051616">
    <property type="entry name" value="Cul2-RING_E3_ligase_SR"/>
</dbReference>
<gene>
    <name evidence="3" type="ORF">MKW98_000037</name>
</gene>
<evidence type="ECO:0000313" key="3">
    <source>
        <dbReference type="EMBL" id="KAI3875360.1"/>
    </source>
</evidence>
<dbReference type="PROSITE" id="PS50005">
    <property type="entry name" value="TPR"/>
    <property type="match status" value="1"/>
</dbReference>
<dbReference type="InterPro" id="IPR019734">
    <property type="entry name" value="TPR_rpt"/>
</dbReference>
<dbReference type="AlphaFoldDB" id="A0AAD4S9V2"/>
<dbReference type="SUPFAM" id="SSF48403">
    <property type="entry name" value="Ankyrin repeat"/>
    <property type="match status" value="1"/>
</dbReference>
<dbReference type="PROSITE" id="PS50297">
    <property type="entry name" value="ANK_REP_REGION"/>
    <property type="match status" value="4"/>
</dbReference>
<dbReference type="Proteomes" id="UP001202328">
    <property type="component" value="Unassembled WGS sequence"/>
</dbReference>
<proteinExistence type="predicted"/>
<dbReference type="EMBL" id="JAJJMB010012606">
    <property type="protein sequence ID" value="KAI3875360.1"/>
    <property type="molecule type" value="Genomic_DNA"/>
</dbReference>
<keyword evidence="1" id="KW-0040">ANK repeat</keyword>
<evidence type="ECO:0000256" key="1">
    <source>
        <dbReference type="PROSITE-ProRule" id="PRU00023"/>
    </source>
</evidence>
<feature type="repeat" description="TPR" evidence="2">
    <location>
        <begin position="381"/>
        <end position="414"/>
    </location>
</feature>
<evidence type="ECO:0000256" key="2">
    <source>
        <dbReference type="PROSITE-ProRule" id="PRU00339"/>
    </source>
</evidence>
<protein>
    <recommendedName>
        <fullName evidence="5">Ankyrin-1-like</fullName>
    </recommendedName>
</protein>
<organism evidence="3 4">
    <name type="scientific">Papaver atlanticum</name>
    <dbReference type="NCBI Taxonomy" id="357466"/>
    <lineage>
        <taxon>Eukaryota</taxon>
        <taxon>Viridiplantae</taxon>
        <taxon>Streptophyta</taxon>
        <taxon>Embryophyta</taxon>
        <taxon>Tracheophyta</taxon>
        <taxon>Spermatophyta</taxon>
        <taxon>Magnoliopsida</taxon>
        <taxon>Ranunculales</taxon>
        <taxon>Papaveraceae</taxon>
        <taxon>Papaveroideae</taxon>
        <taxon>Papaver</taxon>
    </lineage>
</organism>
<accession>A0AAD4S9V2</accession>
<keyword evidence="4" id="KW-1185">Reference proteome</keyword>
<dbReference type="InterPro" id="IPR036770">
    <property type="entry name" value="Ankyrin_rpt-contain_sf"/>
</dbReference>
<evidence type="ECO:0008006" key="5">
    <source>
        <dbReference type="Google" id="ProtNLM"/>
    </source>
</evidence>
<dbReference type="Pfam" id="PF00023">
    <property type="entry name" value="Ank"/>
    <property type="match status" value="1"/>
</dbReference>
<feature type="repeat" description="ANK" evidence="1">
    <location>
        <begin position="156"/>
        <end position="188"/>
    </location>
</feature>
<keyword evidence="2" id="KW-0802">TPR repeat</keyword>
<dbReference type="Pfam" id="PF12796">
    <property type="entry name" value="Ank_2"/>
    <property type="match status" value="2"/>
</dbReference>
<dbReference type="Gene3D" id="1.25.40.20">
    <property type="entry name" value="Ankyrin repeat-containing domain"/>
    <property type="match status" value="3"/>
</dbReference>
<dbReference type="InterPro" id="IPR011990">
    <property type="entry name" value="TPR-like_helical_dom_sf"/>
</dbReference>
<evidence type="ECO:0000313" key="4">
    <source>
        <dbReference type="Proteomes" id="UP001202328"/>
    </source>
</evidence>
<reference evidence="3" key="1">
    <citation type="submission" date="2022-04" db="EMBL/GenBank/DDBJ databases">
        <title>A functionally conserved STORR gene fusion in Papaver species that diverged 16.8 million years ago.</title>
        <authorList>
            <person name="Catania T."/>
        </authorList>
    </citation>
    <scope>NUCLEOTIDE SEQUENCE</scope>
    <source>
        <strain evidence="3">S-188037</strain>
    </source>
</reference>
<dbReference type="PRINTS" id="PR01415">
    <property type="entry name" value="ANKYRIN"/>
</dbReference>
<dbReference type="InterPro" id="IPR002110">
    <property type="entry name" value="Ankyrin_rpt"/>
</dbReference>
<dbReference type="SUPFAM" id="SSF48452">
    <property type="entry name" value="TPR-like"/>
    <property type="match status" value="1"/>
</dbReference>
<dbReference type="SMART" id="SM00028">
    <property type="entry name" value="TPR"/>
    <property type="match status" value="3"/>
</dbReference>
<dbReference type="PANTHER" id="PTHR46224:SF67">
    <property type="entry name" value="HSP70-HSP90 ORGANIZING PROTEIN 3-LIKE"/>
    <property type="match status" value="1"/>
</dbReference>
<dbReference type="PROSITE" id="PS50088">
    <property type="entry name" value="ANK_REPEAT"/>
    <property type="match status" value="4"/>
</dbReference>
<dbReference type="PANTHER" id="PTHR46224">
    <property type="entry name" value="ANKYRIN REPEAT FAMILY PROTEIN"/>
    <property type="match status" value="1"/>
</dbReference>
<dbReference type="Gene3D" id="1.25.40.10">
    <property type="entry name" value="Tetratricopeptide repeat domain"/>
    <property type="match status" value="1"/>
</dbReference>
<feature type="repeat" description="ANK" evidence="1">
    <location>
        <begin position="221"/>
        <end position="253"/>
    </location>
</feature>
<comment type="caution">
    <text evidence="3">The sequence shown here is derived from an EMBL/GenBank/DDBJ whole genome shotgun (WGS) entry which is preliminary data.</text>
</comment>
<feature type="repeat" description="ANK" evidence="1">
    <location>
        <begin position="91"/>
        <end position="123"/>
    </location>
</feature>
<feature type="repeat" description="ANK" evidence="1">
    <location>
        <begin position="124"/>
        <end position="156"/>
    </location>
</feature>
<sequence>MSRVSPVTVDLIPDATKTILIASYTGELNRLKQYALELEEVLEDGIAAIVENAKDFGGMSAIHCAAAGGSVNVLKYLIEEIRVEIDVKDEIGETPLSLAAIEGHFAAVDYLLKMGANPEIPNNSNCSPLHHAARKGHKEIIPLLLSKGINVDVTDELGSPLLYATVKGYHDTVKVLLDHGANPNLISLDTVTPLCVSFHLQSCQCAEQLLKGGADPHGGPDGIKPLPLAAEMGLIQIIKLLVEAGADPNITDIHGLKPIEVAAVTGCRQGVEILFPVTSPIPSYVDWSLNGIMEHVTSKKFGSRMICQAEENFPKAKLKGTSAFERKKYWLAVDWYSKALNMKPGDAAVLSNRSLCYVYLNEGDLAFKDASRCILERPDWPKAFYRAGVALKLLNRLDDAAVAFSTGLKLDPENRELEDAFRDGMCV</sequence>
<name>A0AAD4S9V2_9MAGN</name>
<dbReference type="SMART" id="SM00248">
    <property type="entry name" value="ANK"/>
    <property type="match status" value="6"/>
</dbReference>